<gene>
    <name evidence="1" type="ORF">M097_3454</name>
</gene>
<organism evidence="1 2">
    <name type="scientific">Phocaeicola vulgatus str. 3775 SL</name>
    <name type="common">B</name>
    <name type="synonym">iv</name>
    <dbReference type="NCBI Taxonomy" id="1339350"/>
    <lineage>
        <taxon>Bacteria</taxon>
        <taxon>Pseudomonadati</taxon>
        <taxon>Bacteroidota</taxon>
        <taxon>Bacteroidia</taxon>
        <taxon>Bacteroidales</taxon>
        <taxon>Bacteroidaceae</taxon>
        <taxon>Phocaeicola</taxon>
    </lineage>
</organism>
<name>A0A078QXK7_PHOVU</name>
<accession>A0A078QXK7</accession>
<dbReference type="AlphaFoldDB" id="A0A078QXK7"/>
<reference evidence="1 2" key="1">
    <citation type="submission" date="2014-04" db="EMBL/GenBank/DDBJ databases">
        <authorList>
            <person name="Sears C."/>
            <person name="Carroll K."/>
            <person name="Sack B.R."/>
            <person name="Qadri F."/>
            <person name="Myers L.L."/>
            <person name="Chung G.-T."/>
            <person name="Escheverria P."/>
            <person name="Fraser C.M."/>
            <person name="Sadzewicz L."/>
            <person name="Shefchek K.A."/>
            <person name="Tallon L."/>
            <person name="Das S.P."/>
            <person name="Daugherty S."/>
            <person name="Mongodin E.F."/>
        </authorList>
    </citation>
    <scope>NUCLEOTIDE SEQUENCE [LARGE SCALE GENOMIC DNA]</scope>
    <source>
        <strain evidence="2">3775 SL(B) 10 (iv)</strain>
    </source>
</reference>
<evidence type="ECO:0000313" key="2">
    <source>
        <dbReference type="Proteomes" id="UP000028134"/>
    </source>
</evidence>
<dbReference type="Proteomes" id="UP000028134">
    <property type="component" value="Unassembled WGS sequence"/>
</dbReference>
<proteinExistence type="predicted"/>
<protein>
    <submittedName>
        <fullName evidence="1">Uncharacterized protein</fullName>
    </submittedName>
</protein>
<evidence type="ECO:0000313" key="1">
    <source>
        <dbReference type="EMBL" id="KDS27773.1"/>
    </source>
</evidence>
<dbReference type="PATRIC" id="fig|1339350.3.peg.3296"/>
<comment type="caution">
    <text evidence="1">The sequence shown here is derived from an EMBL/GenBank/DDBJ whole genome shotgun (WGS) entry which is preliminary data.</text>
</comment>
<sequence>MLLKEVRFRYGKTSDRYTGKLFTGSPPPLDFSLYLCRKNKAVHETTQRT</sequence>
<dbReference type="EMBL" id="JNHI01000028">
    <property type="protein sequence ID" value="KDS27773.1"/>
    <property type="molecule type" value="Genomic_DNA"/>
</dbReference>